<dbReference type="AlphaFoldDB" id="A0A7S8IGI1"/>
<dbReference type="InterPro" id="IPR015422">
    <property type="entry name" value="PyrdxlP-dep_Trfase_small"/>
</dbReference>
<dbReference type="PANTHER" id="PTHR14084">
    <property type="entry name" value="KYNURENINASE"/>
    <property type="match status" value="1"/>
</dbReference>
<keyword evidence="6" id="KW-1185">Reference proteome</keyword>
<keyword evidence="3" id="KW-0663">Pyridoxal phosphate</keyword>
<dbReference type="RefSeq" id="WP_195172780.1">
    <property type="nucleotide sequence ID" value="NZ_CP062983.1"/>
</dbReference>
<dbReference type="GO" id="GO:0008483">
    <property type="term" value="F:transaminase activity"/>
    <property type="evidence" value="ECO:0007669"/>
    <property type="project" value="UniProtKB-KW"/>
</dbReference>
<evidence type="ECO:0000256" key="1">
    <source>
        <dbReference type="ARBA" id="ARBA00022642"/>
    </source>
</evidence>
<dbReference type="InterPro" id="IPR000192">
    <property type="entry name" value="Aminotrans_V_dom"/>
</dbReference>
<protein>
    <submittedName>
        <fullName evidence="5">Aminotransferase class V-fold PLP-dependent enzyme</fullName>
    </submittedName>
</protein>
<evidence type="ECO:0000259" key="4">
    <source>
        <dbReference type="Pfam" id="PF00266"/>
    </source>
</evidence>
<evidence type="ECO:0000313" key="5">
    <source>
        <dbReference type="EMBL" id="QPC84717.1"/>
    </source>
</evidence>
<dbReference type="Gene3D" id="3.40.640.10">
    <property type="entry name" value="Type I PLP-dependent aspartate aminotransferase-like (Major domain)"/>
    <property type="match status" value="1"/>
</dbReference>
<keyword evidence="1" id="KW-0662">Pyridine nucleotide biosynthesis</keyword>
<evidence type="ECO:0000256" key="2">
    <source>
        <dbReference type="ARBA" id="ARBA00022801"/>
    </source>
</evidence>
<dbReference type="InterPro" id="IPR015424">
    <property type="entry name" value="PyrdxlP-dep_Trfase"/>
</dbReference>
<dbReference type="Pfam" id="PF00266">
    <property type="entry name" value="Aminotran_5"/>
    <property type="match status" value="1"/>
</dbReference>
<reference evidence="5 6" key="1">
    <citation type="submission" date="2020-02" db="EMBL/GenBank/DDBJ databases">
        <authorList>
            <person name="Zheng R.K."/>
            <person name="Sun C.M."/>
        </authorList>
    </citation>
    <scope>NUCLEOTIDE SEQUENCE [LARGE SCALE GENOMIC DNA]</scope>
    <source>
        <strain evidence="6">rifampicinis</strain>
    </source>
</reference>
<dbReference type="GO" id="GO:0043420">
    <property type="term" value="P:anthranilate metabolic process"/>
    <property type="evidence" value="ECO:0007669"/>
    <property type="project" value="TreeGrafter"/>
</dbReference>
<dbReference type="GO" id="GO:0009435">
    <property type="term" value="P:NAD+ biosynthetic process"/>
    <property type="evidence" value="ECO:0007669"/>
    <property type="project" value="InterPro"/>
</dbReference>
<dbReference type="EMBL" id="CP062983">
    <property type="protein sequence ID" value="QPC84717.1"/>
    <property type="molecule type" value="Genomic_DNA"/>
</dbReference>
<keyword evidence="5" id="KW-0808">Transferase</keyword>
<proteinExistence type="predicted"/>
<evidence type="ECO:0000256" key="3">
    <source>
        <dbReference type="ARBA" id="ARBA00022898"/>
    </source>
</evidence>
<dbReference type="GO" id="GO:0030429">
    <property type="term" value="F:kynureninase activity"/>
    <property type="evidence" value="ECO:0007669"/>
    <property type="project" value="InterPro"/>
</dbReference>
<keyword evidence="2" id="KW-0378">Hydrolase</keyword>
<dbReference type="PANTHER" id="PTHR14084:SF0">
    <property type="entry name" value="KYNURENINASE"/>
    <property type="match status" value="1"/>
</dbReference>
<dbReference type="InterPro" id="IPR010111">
    <property type="entry name" value="Kynureninase"/>
</dbReference>
<dbReference type="GO" id="GO:0030170">
    <property type="term" value="F:pyridoxal phosphate binding"/>
    <property type="evidence" value="ECO:0007669"/>
    <property type="project" value="InterPro"/>
</dbReference>
<dbReference type="KEGG" id="pmet:G4Y79_10165"/>
<sequence>MPDNLLSWREEFPILEKCTYLINNSLGAMPRGVYDSLATYADTWSTLGVSSWGHALGDNPTWWELNGAVGDKIAPLMGAPAGTVLVHQNASIANSILFSGLDFSDTKRNKVVITDMDFPSDVYVLRRWLPDHMQIHTVRTHDGISIDTDELLDAIDENTRLVSVSHVLFKSAYIMPAKEIVAKAHRVGAQVVFNGYHSIGIIPVDVQEMNVDFYIGGTLKWMCGGPGGVFMYVRPDLLPSLEPKVTGWFAHKHPFAFDLENFDLREDAYRLMNGTPGIASLYAIQPGVDIMNQVGVENIRRKSVRQTTALIEMADAMGYEVVSPRESQFRAGTVTVAPPEAYAVSRELIARNIIIDYREGAGIRIAPHFYNSDEEIRMTLQTIATILEDGSWRQHAQNRDFVT</sequence>
<dbReference type="GO" id="GO:0019441">
    <property type="term" value="P:L-tryptophan catabolic process to kynurenine"/>
    <property type="evidence" value="ECO:0007669"/>
    <property type="project" value="TreeGrafter"/>
</dbReference>
<dbReference type="Gene3D" id="3.90.1150.10">
    <property type="entry name" value="Aspartate Aminotransferase, domain 1"/>
    <property type="match status" value="1"/>
</dbReference>
<evidence type="ECO:0000313" key="6">
    <source>
        <dbReference type="Proteomes" id="UP000594468"/>
    </source>
</evidence>
<dbReference type="Proteomes" id="UP000594468">
    <property type="component" value="Chromosome"/>
</dbReference>
<organism evidence="5 6">
    <name type="scientific">Phototrophicus methaneseepsis</name>
    <dbReference type="NCBI Taxonomy" id="2710758"/>
    <lineage>
        <taxon>Bacteria</taxon>
        <taxon>Bacillati</taxon>
        <taxon>Chloroflexota</taxon>
        <taxon>Candidatus Thermofontia</taxon>
        <taxon>Phototrophicales</taxon>
        <taxon>Phototrophicaceae</taxon>
        <taxon>Phototrophicus</taxon>
    </lineage>
</organism>
<gene>
    <name evidence="5" type="ORF">G4Y79_10165</name>
</gene>
<dbReference type="InterPro" id="IPR015421">
    <property type="entry name" value="PyrdxlP-dep_Trfase_major"/>
</dbReference>
<name>A0A7S8IGI1_9CHLR</name>
<dbReference type="SUPFAM" id="SSF53383">
    <property type="entry name" value="PLP-dependent transferases"/>
    <property type="match status" value="1"/>
</dbReference>
<feature type="domain" description="Aminotransferase class V" evidence="4">
    <location>
        <begin position="20"/>
        <end position="355"/>
    </location>
</feature>
<accession>A0A7S8IGI1</accession>
<dbReference type="GO" id="GO:0005737">
    <property type="term" value="C:cytoplasm"/>
    <property type="evidence" value="ECO:0007669"/>
    <property type="project" value="InterPro"/>
</dbReference>
<keyword evidence="5" id="KW-0032">Aminotransferase</keyword>